<reference evidence="1" key="1">
    <citation type="journal article" date="2021" name="Proc. Natl. Acad. Sci. U.S.A.">
        <title>A Catalog of Tens of Thousands of Viruses from Human Metagenomes Reveals Hidden Associations with Chronic Diseases.</title>
        <authorList>
            <person name="Tisza M.J."/>
            <person name="Buck C.B."/>
        </authorList>
    </citation>
    <scope>NUCLEOTIDE SEQUENCE</scope>
    <source>
        <strain evidence="1">CtJYR23</strain>
    </source>
</reference>
<sequence length="34" mass="4018">MICRLFFYKLYGIKRQRCVCCLDNVSPFLGLFLG</sequence>
<evidence type="ECO:0000313" key="1">
    <source>
        <dbReference type="EMBL" id="DAF51736.1"/>
    </source>
</evidence>
<proteinExistence type="predicted"/>
<accession>A0A8S5SLE1</accession>
<organism evidence="1">
    <name type="scientific">Siphoviridae sp. ctJYR23</name>
    <dbReference type="NCBI Taxonomy" id="2827837"/>
    <lineage>
        <taxon>Viruses</taxon>
        <taxon>Duplodnaviria</taxon>
        <taxon>Heunggongvirae</taxon>
        <taxon>Uroviricota</taxon>
        <taxon>Caudoviricetes</taxon>
    </lineage>
</organism>
<dbReference type="EMBL" id="BK032621">
    <property type="protein sequence ID" value="DAF51736.1"/>
    <property type="molecule type" value="Genomic_DNA"/>
</dbReference>
<protein>
    <submittedName>
        <fullName evidence="1">Uncharacterized protein</fullName>
    </submittedName>
</protein>
<name>A0A8S5SLE1_9CAUD</name>